<keyword evidence="3" id="KW-1185">Reference proteome</keyword>
<proteinExistence type="predicted"/>
<dbReference type="PANTHER" id="PTHR34289">
    <property type="entry name" value="PROTEIN, PUTATIVE (DUF819)-RELATED"/>
    <property type="match status" value="1"/>
</dbReference>
<keyword evidence="1" id="KW-0472">Membrane</keyword>
<protein>
    <submittedName>
        <fullName evidence="2">Uncharacterized membrane protein</fullName>
    </submittedName>
</protein>
<gene>
    <name evidence="2" type="ORF">SAMN02745158_02557</name>
</gene>
<keyword evidence="1" id="KW-0812">Transmembrane</keyword>
<dbReference type="Pfam" id="PF05684">
    <property type="entry name" value="DUF819"/>
    <property type="match status" value="1"/>
</dbReference>
<feature type="transmembrane region" description="Helical" evidence="1">
    <location>
        <begin position="313"/>
        <end position="335"/>
    </location>
</feature>
<dbReference type="PANTHER" id="PTHR34289:SF8">
    <property type="entry name" value="DUF819 DOMAIN-CONTAINING PROTEIN"/>
    <property type="match status" value="1"/>
</dbReference>
<dbReference type="EMBL" id="FQVI01000013">
    <property type="protein sequence ID" value="SHF11049.1"/>
    <property type="molecule type" value="Genomic_DNA"/>
</dbReference>
<dbReference type="Proteomes" id="UP000184245">
    <property type="component" value="Unassembled WGS sequence"/>
</dbReference>
<evidence type="ECO:0000313" key="3">
    <source>
        <dbReference type="Proteomes" id="UP000184245"/>
    </source>
</evidence>
<dbReference type="STRING" id="1122155.SAMN02745158_02557"/>
<feature type="transmembrane region" description="Helical" evidence="1">
    <location>
        <begin position="289"/>
        <end position="307"/>
    </location>
</feature>
<organism evidence="2 3">
    <name type="scientific">Lactonifactor longoviformis DSM 17459</name>
    <dbReference type="NCBI Taxonomy" id="1122155"/>
    <lineage>
        <taxon>Bacteria</taxon>
        <taxon>Bacillati</taxon>
        <taxon>Bacillota</taxon>
        <taxon>Clostridia</taxon>
        <taxon>Eubacteriales</taxon>
        <taxon>Clostridiaceae</taxon>
        <taxon>Lactonifactor</taxon>
    </lineage>
</organism>
<reference evidence="2 3" key="1">
    <citation type="submission" date="2016-11" db="EMBL/GenBank/DDBJ databases">
        <authorList>
            <person name="Jaros S."/>
            <person name="Januszkiewicz K."/>
            <person name="Wedrychowicz H."/>
        </authorList>
    </citation>
    <scope>NUCLEOTIDE SEQUENCE [LARGE SCALE GENOMIC DNA]</scope>
    <source>
        <strain evidence="2 3">DSM 17459</strain>
    </source>
</reference>
<name>A0A1M4YZ12_9CLOT</name>
<dbReference type="InterPro" id="IPR008537">
    <property type="entry name" value="DUF819"/>
</dbReference>
<feature type="transmembrane region" description="Helical" evidence="1">
    <location>
        <begin position="219"/>
        <end position="237"/>
    </location>
</feature>
<dbReference type="RefSeq" id="WP_072852337.1">
    <property type="nucleotide sequence ID" value="NZ_FQVI01000013.1"/>
</dbReference>
<feature type="transmembrane region" description="Helical" evidence="1">
    <location>
        <begin position="155"/>
        <end position="177"/>
    </location>
</feature>
<dbReference type="OrthoDB" id="653763at2"/>
<sequence>MASIISGDNLWAMWAIVAGITALAFYTEQKFTWGAKISAVLLALIASLILVNVGVIPTSSPVYGTLGEYVLPLAIPLLLFQSNLKKIVKESGRLFLIFHVAAIFSVIGGIICGFLFKGALADQTAGMVAVEVGADIGGSVNLVAMANAFKLDDSIMNASLIIGNLIIIVWTTAIIAMPNMKFFRKNFKHEHIDALEANLVNEADDGTTQAAKFWKRNEISLLDIAKCIAISFIILAITQTFCNFINAQALPEVVKLLLGNIYLVMTTITIALSTAFPKVFENIHGATELGTIMITMWFVQVGAGAKIMDVIAVAPAVFGFKLIMAVLNIGGVMLVGKFFKWNIEECFAASNASLGGPTTAAAYVISKGWKSLIAPATLVGLYGYIIGSYFAVFTANIFH</sequence>
<feature type="transmembrane region" description="Helical" evidence="1">
    <location>
        <begin position="372"/>
        <end position="398"/>
    </location>
</feature>
<feature type="transmembrane region" description="Helical" evidence="1">
    <location>
        <begin position="257"/>
        <end position="277"/>
    </location>
</feature>
<keyword evidence="1" id="KW-1133">Transmembrane helix</keyword>
<evidence type="ECO:0000256" key="1">
    <source>
        <dbReference type="SAM" id="Phobius"/>
    </source>
</evidence>
<evidence type="ECO:0000313" key="2">
    <source>
        <dbReference type="EMBL" id="SHF11049.1"/>
    </source>
</evidence>
<feature type="transmembrane region" description="Helical" evidence="1">
    <location>
        <begin position="94"/>
        <end position="116"/>
    </location>
</feature>
<feature type="transmembrane region" description="Helical" evidence="1">
    <location>
        <begin position="39"/>
        <end position="56"/>
    </location>
</feature>
<feature type="transmembrane region" description="Helical" evidence="1">
    <location>
        <begin position="62"/>
        <end position="82"/>
    </location>
</feature>
<accession>A0A1M4YZ12</accession>
<dbReference type="AlphaFoldDB" id="A0A1M4YZ12"/>
<feature type="transmembrane region" description="Helical" evidence="1">
    <location>
        <begin position="12"/>
        <end position="27"/>
    </location>
</feature>